<dbReference type="OrthoDB" id="9761532at2"/>
<accession>A0A1J5N6C2</accession>
<organism evidence="3 4">
    <name type="scientific">Neomoorella thermoacetica</name>
    <name type="common">Clostridium thermoaceticum</name>
    <dbReference type="NCBI Taxonomy" id="1525"/>
    <lineage>
        <taxon>Bacteria</taxon>
        <taxon>Bacillati</taxon>
        <taxon>Bacillota</taxon>
        <taxon>Clostridia</taxon>
        <taxon>Neomoorellales</taxon>
        <taxon>Neomoorellaceae</taxon>
        <taxon>Neomoorella</taxon>
    </lineage>
</organism>
<keyword evidence="3" id="KW-0808">Transferase</keyword>
<dbReference type="EMBL" id="MDDC01000031">
    <property type="protein sequence ID" value="OIQ53976.1"/>
    <property type="molecule type" value="Genomic_DNA"/>
</dbReference>
<dbReference type="InterPro" id="IPR007345">
    <property type="entry name" value="Polysacch_pyruvyl_Trfase"/>
</dbReference>
<feature type="domain" description="Polysaccharide pyruvyl transferase" evidence="2">
    <location>
        <begin position="34"/>
        <end position="352"/>
    </location>
</feature>
<dbReference type="GO" id="GO:0016740">
    <property type="term" value="F:transferase activity"/>
    <property type="evidence" value="ECO:0007669"/>
    <property type="project" value="UniProtKB-KW"/>
</dbReference>
<dbReference type="AlphaFoldDB" id="A0A1J5N6C2"/>
<dbReference type="Pfam" id="PF04230">
    <property type="entry name" value="PS_pyruv_trans"/>
    <property type="match status" value="1"/>
</dbReference>
<dbReference type="Proteomes" id="UP000182811">
    <property type="component" value="Unassembled WGS sequence"/>
</dbReference>
<evidence type="ECO:0000313" key="4">
    <source>
        <dbReference type="Proteomes" id="UP000182811"/>
    </source>
</evidence>
<protein>
    <submittedName>
        <fullName evidence="3">Polysaccharide pyruvyl transferase</fullName>
    </submittedName>
</protein>
<evidence type="ECO:0000256" key="1">
    <source>
        <dbReference type="SAM" id="Coils"/>
    </source>
</evidence>
<sequence length="554" mass="63531">MILFYTLPETNRKINSEGASRVVVLAGSFNGYLNFGDLLQLRGALRWHKQHWPGAVLCPLLHLRTVSDEKTLRELIEFFDTPHWLLYAHHSEEDANSRAKALGLEPLRVSDSLTPAILHVYGGGFFNGFWGRWMLDLIEAVLHTFPIGRYVISGQQVGAEFAPVLAEHCRRYRPDLVGCRDPLSVEILTHSGIEAFFSGDDAFEELLRYAETPATANVTSLLNPAFGLHLNLSGYVYSSPTQGDQAQISDRVISQQIECLLQLLVTRFGPSSIPIIVGSYLDPRHEVQDTWAAVKRTLLTRYLPQFIGLDIAGLLLQGRLEEAIPLLRSLKLFVATSYHTALFLKILGVPTYLLAFNHYYIQKQSGIQETTRSFEELLTIDPETLRKEQETVLLAHQKARQEWKELLERELSETPEKWGVILRGIAYLKEDEKRKSAKIKEQEQVIARLESENVAFRDQLESLQRQNSVMAEKLEEQKQIIARLESENVFLREQEVSKLRQDNAALSAKLEIIERSRSWKLVRKYWTMMDQPFWRLILSPIRKIALIAYRALNR</sequence>
<reference evidence="3 4" key="1">
    <citation type="submission" date="2016-08" db="EMBL/GenBank/DDBJ databases">
        <title>Genome-based comparison of Moorella thermoacetic strains.</title>
        <authorList>
            <person name="Poehlein A."/>
            <person name="Bengelsdorf F.R."/>
            <person name="Esser C."/>
            <person name="Duerre P."/>
            <person name="Daniel R."/>
        </authorList>
    </citation>
    <scope>NUCLEOTIDE SEQUENCE [LARGE SCALE GENOMIC DNA]</scope>
    <source>
        <strain evidence="3 4">DSM 21394</strain>
    </source>
</reference>
<evidence type="ECO:0000259" key="2">
    <source>
        <dbReference type="Pfam" id="PF04230"/>
    </source>
</evidence>
<evidence type="ECO:0000313" key="3">
    <source>
        <dbReference type="EMBL" id="OIQ53976.1"/>
    </source>
</evidence>
<gene>
    <name evidence="3" type="ORF">MOTE_24770</name>
</gene>
<feature type="coiled-coil region" evidence="1">
    <location>
        <begin position="432"/>
        <end position="516"/>
    </location>
</feature>
<name>A0A1J5N6C2_NEOTH</name>
<keyword evidence="1" id="KW-0175">Coiled coil</keyword>
<proteinExistence type="predicted"/>
<comment type="caution">
    <text evidence="3">The sequence shown here is derived from an EMBL/GenBank/DDBJ whole genome shotgun (WGS) entry which is preliminary data.</text>
</comment>